<protein>
    <submittedName>
        <fullName evidence="2">Uncharacterized protein</fullName>
    </submittedName>
</protein>
<comment type="caution">
    <text evidence="2">The sequence shown here is derived from an EMBL/GenBank/DDBJ whole genome shotgun (WGS) entry which is preliminary data.</text>
</comment>
<gene>
    <name evidence="2" type="ORF">CAUJ_LOCUS1743</name>
</gene>
<organism evidence="2 3">
    <name type="scientific">Caenorhabditis auriculariae</name>
    <dbReference type="NCBI Taxonomy" id="2777116"/>
    <lineage>
        <taxon>Eukaryota</taxon>
        <taxon>Metazoa</taxon>
        <taxon>Ecdysozoa</taxon>
        <taxon>Nematoda</taxon>
        <taxon>Chromadorea</taxon>
        <taxon>Rhabditida</taxon>
        <taxon>Rhabditina</taxon>
        <taxon>Rhabditomorpha</taxon>
        <taxon>Rhabditoidea</taxon>
        <taxon>Rhabditidae</taxon>
        <taxon>Peloderinae</taxon>
        <taxon>Caenorhabditis</taxon>
    </lineage>
</organism>
<name>A0A8S1GSG3_9PELO</name>
<dbReference type="Proteomes" id="UP000835052">
    <property type="component" value="Unassembled WGS sequence"/>
</dbReference>
<reference evidence="2" key="1">
    <citation type="submission" date="2020-10" db="EMBL/GenBank/DDBJ databases">
        <authorList>
            <person name="Kikuchi T."/>
        </authorList>
    </citation>
    <scope>NUCLEOTIDE SEQUENCE</scope>
    <source>
        <strain evidence="2">NKZ352</strain>
    </source>
</reference>
<evidence type="ECO:0000313" key="2">
    <source>
        <dbReference type="EMBL" id="CAD6185824.1"/>
    </source>
</evidence>
<dbReference type="EMBL" id="CAJGYM010000003">
    <property type="protein sequence ID" value="CAD6185824.1"/>
    <property type="molecule type" value="Genomic_DNA"/>
</dbReference>
<sequence>MISNYSRPDRKTPEAPSRAKNLRSITTYCTDEARSKTPEPPPSTRKRRSVTTIPTEKKKNPENSMRSRTTSTLRSASVSSQAENSRNLDAIMQASTEPPLVIDEEPQTSIYDQEVDDLAEIRDIPDTRPTGTIIEGIEVYESNGRMVVRTTKPGRKRKTVQDGRTFPTTY</sequence>
<evidence type="ECO:0000256" key="1">
    <source>
        <dbReference type="SAM" id="MobiDB-lite"/>
    </source>
</evidence>
<feature type="region of interest" description="Disordered" evidence="1">
    <location>
        <begin position="1"/>
        <end position="86"/>
    </location>
</feature>
<proteinExistence type="predicted"/>
<feature type="compositionally biased region" description="Low complexity" evidence="1">
    <location>
        <begin position="64"/>
        <end position="80"/>
    </location>
</feature>
<dbReference type="AlphaFoldDB" id="A0A8S1GSG3"/>
<accession>A0A8S1GSG3</accession>
<keyword evidence="3" id="KW-1185">Reference proteome</keyword>
<evidence type="ECO:0000313" key="3">
    <source>
        <dbReference type="Proteomes" id="UP000835052"/>
    </source>
</evidence>